<name>A0A4S8KQT2_DENBC</name>
<feature type="compositionally biased region" description="Polar residues" evidence="1">
    <location>
        <begin position="54"/>
        <end position="66"/>
    </location>
</feature>
<evidence type="ECO:0000313" key="2">
    <source>
        <dbReference type="EMBL" id="THU78010.1"/>
    </source>
</evidence>
<evidence type="ECO:0000256" key="1">
    <source>
        <dbReference type="SAM" id="MobiDB-lite"/>
    </source>
</evidence>
<feature type="region of interest" description="Disordered" evidence="1">
    <location>
        <begin position="33"/>
        <end position="66"/>
    </location>
</feature>
<sequence length="143" mass="15589">MGRTFGDGRLSPEEDLIFLNDDSSAQPIQSLLKKPMASPPTQVTLKRTKLPPASTDNPQTITTETSCSVSTKRAELCAKSIAKKRSKRRQKQTLDMQDSGCPLKRMALQCMGESKPLAAPEFNVASSEAGATGWTGDKPFLRF</sequence>
<dbReference type="AlphaFoldDB" id="A0A4S8KQT2"/>
<organism evidence="2 3">
    <name type="scientific">Dendrothele bispora (strain CBS 962.96)</name>
    <dbReference type="NCBI Taxonomy" id="1314807"/>
    <lineage>
        <taxon>Eukaryota</taxon>
        <taxon>Fungi</taxon>
        <taxon>Dikarya</taxon>
        <taxon>Basidiomycota</taxon>
        <taxon>Agaricomycotina</taxon>
        <taxon>Agaricomycetes</taxon>
        <taxon>Agaricomycetidae</taxon>
        <taxon>Agaricales</taxon>
        <taxon>Agaricales incertae sedis</taxon>
        <taxon>Dendrothele</taxon>
    </lineage>
</organism>
<accession>A0A4S8KQT2</accession>
<protein>
    <submittedName>
        <fullName evidence="2">Uncharacterized protein</fullName>
    </submittedName>
</protein>
<dbReference type="EMBL" id="ML180282">
    <property type="protein sequence ID" value="THU78010.1"/>
    <property type="molecule type" value="Genomic_DNA"/>
</dbReference>
<keyword evidence="3" id="KW-1185">Reference proteome</keyword>
<reference evidence="2 3" key="1">
    <citation type="journal article" date="2019" name="Nat. Ecol. Evol.">
        <title>Megaphylogeny resolves global patterns of mushroom evolution.</title>
        <authorList>
            <person name="Varga T."/>
            <person name="Krizsan K."/>
            <person name="Foldi C."/>
            <person name="Dima B."/>
            <person name="Sanchez-Garcia M."/>
            <person name="Sanchez-Ramirez S."/>
            <person name="Szollosi G.J."/>
            <person name="Szarkandi J.G."/>
            <person name="Papp V."/>
            <person name="Albert L."/>
            <person name="Andreopoulos W."/>
            <person name="Angelini C."/>
            <person name="Antonin V."/>
            <person name="Barry K.W."/>
            <person name="Bougher N.L."/>
            <person name="Buchanan P."/>
            <person name="Buyck B."/>
            <person name="Bense V."/>
            <person name="Catcheside P."/>
            <person name="Chovatia M."/>
            <person name="Cooper J."/>
            <person name="Damon W."/>
            <person name="Desjardin D."/>
            <person name="Finy P."/>
            <person name="Geml J."/>
            <person name="Haridas S."/>
            <person name="Hughes K."/>
            <person name="Justo A."/>
            <person name="Karasinski D."/>
            <person name="Kautmanova I."/>
            <person name="Kiss B."/>
            <person name="Kocsube S."/>
            <person name="Kotiranta H."/>
            <person name="LaButti K.M."/>
            <person name="Lechner B.E."/>
            <person name="Liimatainen K."/>
            <person name="Lipzen A."/>
            <person name="Lukacs Z."/>
            <person name="Mihaltcheva S."/>
            <person name="Morgado L.N."/>
            <person name="Niskanen T."/>
            <person name="Noordeloos M.E."/>
            <person name="Ohm R.A."/>
            <person name="Ortiz-Santana B."/>
            <person name="Ovrebo C."/>
            <person name="Racz N."/>
            <person name="Riley R."/>
            <person name="Savchenko A."/>
            <person name="Shiryaev A."/>
            <person name="Soop K."/>
            <person name="Spirin V."/>
            <person name="Szebenyi C."/>
            <person name="Tomsovsky M."/>
            <person name="Tulloss R.E."/>
            <person name="Uehling J."/>
            <person name="Grigoriev I.V."/>
            <person name="Vagvolgyi C."/>
            <person name="Papp T."/>
            <person name="Martin F.M."/>
            <person name="Miettinen O."/>
            <person name="Hibbett D.S."/>
            <person name="Nagy L.G."/>
        </authorList>
    </citation>
    <scope>NUCLEOTIDE SEQUENCE [LARGE SCALE GENOMIC DNA]</scope>
    <source>
        <strain evidence="2 3">CBS 962.96</strain>
    </source>
</reference>
<proteinExistence type="predicted"/>
<dbReference type="Proteomes" id="UP000297245">
    <property type="component" value="Unassembled WGS sequence"/>
</dbReference>
<gene>
    <name evidence="2" type="ORF">K435DRAFT_877117</name>
</gene>
<evidence type="ECO:0000313" key="3">
    <source>
        <dbReference type="Proteomes" id="UP000297245"/>
    </source>
</evidence>